<protein>
    <submittedName>
        <fullName evidence="1">Uncharacterized protein</fullName>
    </submittedName>
</protein>
<accession>A0ABS7FJH0</accession>
<evidence type="ECO:0000313" key="2">
    <source>
        <dbReference type="Proteomes" id="UP000711178"/>
    </source>
</evidence>
<dbReference type="RefSeq" id="WP_146008367.1">
    <property type="nucleotide sequence ID" value="NZ_CP142381.1"/>
</dbReference>
<dbReference type="Proteomes" id="UP000711178">
    <property type="component" value="Unassembled WGS sequence"/>
</dbReference>
<reference evidence="1 2" key="1">
    <citation type="submission" date="2021-05" db="EMBL/GenBank/DDBJ databases">
        <title>Draft Whole Genome Sequencing Of Biosensor Chromobacterium violaceum Strain CV026 Reveals A Regulatory RNA In Chromobacterium violaceum Phenotype Regulatory Network.</title>
        <authorList>
            <person name="Hong K.W."/>
            <person name="Chan K.G."/>
            <person name="Chang C.-Y."/>
        </authorList>
    </citation>
    <scope>NUCLEOTIDE SEQUENCE [LARGE SCALE GENOMIC DNA]</scope>
    <source>
        <strain evidence="1 2">ATCC 31532</strain>
    </source>
</reference>
<name>A0ABS7FJH0_9NEIS</name>
<organism evidence="1 2">
    <name type="scientific">Chromobacterium subtsugae</name>
    <dbReference type="NCBI Taxonomy" id="251747"/>
    <lineage>
        <taxon>Bacteria</taxon>
        <taxon>Pseudomonadati</taxon>
        <taxon>Pseudomonadota</taxon>
        <taxon>Betaproteobacteria</taxon>
        <taxon>Neisseriales</taxon>
        <taxon>Chromobacteriaceae</taxon>
        <taxon>Chromobacterium</taxon>
    </lineage>
</organism>
<dbReference type="GeneID" id="89684395"/>
<dbReference type="EMBL" id="JAHDTB010000020">
    <property type="protein sequence ID" value="MBW8289645.1"/>
    <property type="molecule type" value="Genomic_DNA"/>
</dbReference>
<proteinExistence type="predicted"/>
<gene>
    <name evidence="1" type="ORF">KIF53_18565</name>
</gene>
<evidence type="ECO:0000313" key="1">
    <source>
        <dbReference type="EMBL" id="MBW8289645.1"/>
    </source>
</evidence>
<comment type="caution">
    <text evidence="1">The sequence shown here is derived from an EMBL/GenBank/DDBJ whole genome shotgun (WGS) entry which is preliminary data.</text>
</comment>
<keyword evidence="2" id="KW-1185">Reference proteome</keyword>
<sequence>MDVALRQSCRLRRYEGWRLRVRGVKGKGHVAEVAIGNILLKPFLNAVAKMAMSFNIFNYLNFNEF</sequence>